<protein>
    <submittedName>
        <fullName evidence="2">Uncharacterized protein</fullName>
    </submittedName>
</protein>
<evidence type="ECO:0000313" key="2">
    <source>
        <dbReference type="EMBL" id="KLO08429.1"/>
    </source>
</evidence>
<accession>A0A0H2R9D1</accession>
<dbReference type="AlphaFoldDB" id="A0A0H2R9D1"/>
<evidence type="ECO:0000313" key="3">
    <source>
        <dbReference type="Proteomes" id="UP000053477"/>
    </source>
</evidence>
<organism evidence="2 3">
    <name type="scientific">Schizopora paradoxa</name>
    <dbReference type="NCBI Taxonomy" id="27342"/>
    <lineage>
        <taxon>Eukaryota</taxon>
        <taxon>Fungi</taxon>
        <taxon>Dikarya</taxon>
        <taxon>Basidiomycota</taxon>
        <taxon>Agaricomycotina</taxon>
        <taxon>Agaricomycetes</taxon>
        <taxon>Hymenochaetales</taxon>
        <taxon>Schizoporaceae</taxon>
        <taxon>Schizopora</taxon>
    </lineage>
</organism>
<sequence length="376" mass="41819">MSSPRLLTIVLTRFRHRLDRARRHWSALPGQQNAGRSGYYPIIGGGRQVKQGRRQRIKSGKGDPVCSQSIQTLILSLRGAAKAPGAGPWTASGVRARNGMSSSEAKVLPTIFPFPLLFARDDSAHDGNANRKGDLTTLDGKYPPLEHTVWRRRYQRKALPRTGSNATRAPRVDAETHSSTIPSPTFYFEAPNSTFAKKTKVQYLSIRFNISATIPNKSTHQIEENFGGNGLNSSSLVREFRLVFLLRAVASPPPSRTTWGHALKEPGITHNAEKEGRCPQVQLSDPKNIAIRNYFFRHWPNSVCNGIGGDKGEIFAACRARVENISIAEETRVGIRIRVRRGGMRVFIEDWPIVHPDLISIVLAIHWQPPSAPFVV</sequence>
<reference evidence="2 3" key="1">
    <citation type="submission" date="2015-04" db="EMBL/GenBank/DDBJ databases">
        <title>Complete genome sequence of Schizopora paradoxa KUC8140, a cosmopolitan wood degrader in East Asia.</title>
        <authorList>
            <consortium name="DOE Joint Genome Institute"/>
            <person name="Min B."/>
            <person name="Park H."/>
            <person name="Jang Y."/>
            <person name="Kim J.-J."/>
            <person name="Kim K.H."/>
            <person name="Pangilinan J."/>
            <person name="Lipzen A."/>
            <person name="Riley R."/>
            <person name="Grigoriev I.V."/>
            <person name="Spatafora J.W."/>
            <person name="Choi I.-G."/>
        </authorList>
    </citation>
    <scope>NUCLEOTIDE SEQUENCE [LARGE SCALE GENOMIC DNA]</scope>
    <source>
        <strain evidence="2 3">KUC8140</strain>
    </source>
</reference>
<proteinExistence type="predicted"/>
<evidence type="ECO:0000256" key="1">
    <source>
        <dbReference type="SAM" id="MobiDB-lite"/>
    </source>
</evidence>
<dbReference type="InParanoid" id="A0A0H2R9D1"/>
<dbReference type="EMBL" id="KQ086092">
    <property type="protein sequence ID" value="KLO08429.1"/>
    <property type="molecule type" value="Genomic_DNA"/>
</dbReference>
<gene>
    <name evidence="2" type="ORF">SCHPADRAFT_893898</name>
</gene>
<name>A0A0H2R9D1_9AGAM</name>
<dbReference type="Proteomes" id="UP000053477">
    <property type="component" value="Unassembled WGS sequence"/>
</dbReference>
<keyword evidence="3" id="KW-1185">Reference proteome</keyword>
<feature type="region of interest" description="Disordered" evidence="1">
    <location>
        <begin position="159"/>
        <end position="178"/>
    </location>
</feature>